<dbReference type="EMBL" id="VFJC01000002">
    <property type="protein sequence ID" value="KAB5586611.1"/>
    <property type="molecule type" value="Genomic_DNA"/>
</dbReference>
<organism evidence="2 3">
    <name type="scientific">Pangasianodon hypophthalmus</name>
    <name type="common">Striped catfish</name>
    <name type="synonym">Helicophagus hypophthalmus</name>
    <dbReference type="NCBI Taxonomy" id="310915"/>
    <lineage>
        <taxon>Eukaryota</taxon>
        <taxon>Metazoa</taxon>
        <taxon>Chordata</taxon>
        <taxon>Craniata</taxon>
        <taxon>Vertebrata</taxon>
        <taxon>Euteleostomi</taxon>
        <taxon>Actinopterygii</taxon>
        <taxon>Neopterygii</taxon>
        <taxon>Teleostei</taxon>
        <taxon>Ostariophysi</taxon>
        <taxon>Siluriformes</taxon>
        <taxon>Pangasiidae</taxon>
        <taxon>Pangasianodon</taxon>
    </lineage>
</organism>
<protein>
    <submittedName>
        <fullName evidence="2">Uncharacterized protein</fullName>
    </submittedName>
</protein>
<evidence type="ECO:0000313" key="3">
    <source>
        <dbReference type="Proteomes" id="UP000327468"/>
    </source>
</evidence>
<feature type="region of interest" description="Disordered" evidence="1">
    <location>
        <begin position="38"/>
        <end position="77"/>
    </location>
</feature>
<comment type="caution">
    <text evidence="2">The sequence shown here is derived from an EMBL/GenBank/DDBJ whole genome shotgun (WGS) entry which is preliminary data.</text>
</comment>
<name>A0A5N5Q5R5_PANHP</name>
<feature type="compositionally biased region" description="Polar residues" evidence="1">
    <location>
        <begin position="57"/>
        <end position="69"/>
    </location>
</feature>
<gene>
    <name evidence="2" type="ORF">PHYPO_G00003680</name>
</gene>
<evidence type="ECO:0000256" key="1">
    <source>
        <dbReference type="SAM" id="MobiDB-lite"/>
    </source>
</evidence>
<dbReference type="AlphaFoldDB" id="A0A5N5Q5R5"/>
<dbReference type="Proteomes" id="UP000327468">
    <property type="component" value="Chromosome 1"/>
</dbReference>
<proteinExistence type="predicted"/>
<sequence>MSKAGRCVFSNLLRYSLSPGQSKPVILRPCTSRSLSLTSQLCAKPRQSPGSRDGKESLSQPIKFSTSKASHQDVEGGALDGQQVPAAVVAGPALQRLHHRLPAVVHLPPGVRHRPHSGKAAV</sequence>
<evidence type="ECO:0000313" key="2">
    <source>
        <dbReference type="EMBL" id="KAB5586611.1"/>
    </source>
</evidence>
<accession>A0A5N5Q5R5</accession>
<keyword evidence="3" id="KW-1185">Reference proteome</keyword>
<reference evidence="2 3" key="1">
    <citation type="submission" date="2019-06" db="EMBL/GenBank/DDBJ databases">
        <title>A chromosome-scale genome assembly of the striped catfish, Pangasianodon hypophthalmus.</title>
        <authorList>
            <person name="Wen M."/>
            <person name="Zahm M."/>
            <person name="Roques C."/>
            <person name="Cabau C."/>
            <person name="Klopp C."/>
            <person name="Donnadieu C."/>
            <person name="Jouanno E."/>
            <person name="Avarre J.-C."/>
            <person name="Campet M."/>
            <person name="Ha T.T.T."/>
            <person name="Dugue R."/>
            <person name="Lampietro C."/>
            <person name="Louis A."/>
            <person name="Herpin A."/>
            <person name="Echchiki A."/>
            <person name="Berthelot C."/>
            <person name="Parey E."/>
            <person name="Roest-Crollius H."/>
            <person name="Braasch I."/>
            <person name="Postlethwait J."/>
            <person name="Bobe J."/>
            <person name="Montfort J."/>
            <person name="Bouchez O."/>
            <person name="Begum T."/>
            <person name="Schartl M."/>
            <person name="Guiguen Y."/>
        </authorList>
    </citation>
    <scope>NUCLEOTIDE SEQUENCE [LARGE SCALE GENOMIC DNA]</scope>
    <source>
        <strain evidence="2 3">Indonesia</strain>
        <tissue evidence="2">Blood</tissue>
    </source>
</reference>